<comment type="caution">
    <text evidence="2">The sequence shown here is derived from an EMBL/GenBank/DDBJ whole genome shotgun (WGS) entry which is preliminary data.</text>
</comment>
<reference evidence="2" key="1">
    <citation type="submission" date="2023-03" db="EMBL/GenBank/DDBJ databases">
        <title>Massive genome expansion in bonnet fungi (Mycena s.s.) driven by repeated elements and novel gene families across ecological guilds.</title>
        <authorList>
            <consortium name="Lawrence Berkeley National Laboratory"/>
            <person name="Harder C.B."/>
            <person name="Miyauchi S."/>
            <person name="Viragh M."/>
            <person name="Kuo A."/>
            <person name="Thoen E."/>
            <person name="Andreopoulos B."/>
            <person name="Lu D."/>
            <person name="Skrede I."/>
            <person name="Drula E."/>
            <person name="Henrissat B."/>
            <person name="Morin E."/>
            <person name="Kohler A."/>
            <person name="Barry K."/>
            <person name="LaButti K."/>
            <person name="Morin E."/>
            <person name="Salamov A."/>
            <person name="Lipzen A."/>
            <person name="Mereny Z."/>
            <person name="Hegedus B."/>
            <person name="Baldrian P."/>
            <person name="Stursova M."/>
            <person name="Weitz H."/>
            <person name="Taylor A."/>
            <person name="Grigoriev I.V."/>
            <person name="Nagy L.G."/>
            <person name="Martin F."/>
            <person name="Kauserud H."/>
        </authorList>
    </citation>
    <scope>NUCLEOTIDE SEQUENCE</scope>
    <source>
        <strain evidence="2">9144</strain>
    </source>
</reference>
<organism evidence="2 3">
    <name type="scientific">Mycena pura</name>
    <dbReference type="NCBI Taxonomy" id="153505"/>
    <lineage>
        <taxon>Eukaryota</taxon>
        <taxon>Fungi</taxon>
        <taxon>Dikarya</taxon>
        <taxon>Basidiomycota</taxon>
        <taxon>Agaricomycotina</taxon>
        <taxon>Agaricomycetes</taxon>
        <taxon>Agaricomycetidae</taxon>
        <taxon>Agaricales</taxon>
        <taxon>Marasmiineae</taxon>
        <taxon>Mycenaceae</taxon>
        <taxon>Mycena</taxon>
    </lineage>
</organism>
<dbReference type="AlphaFoldDB" id="A0AAD6VS13"/>
<keyword evidence="3" id="KW-1185">Reference proteome</keyword>
<feature type="compositionally biased region" description="Basic and acidic residues" evidence="1">
    <location>
        <begin position="273"/>
        <end position="283"/>
    </location>
</feature>
<dbReference type="EMBL" id="JARJCW010000009">
    <property type="protein sequence ID" value="KAJ7220910.1"/>
    <property type="molecule type" value="Genomic_DNA"/>
</dbReference>
<feature type="region of interest" description="Disordered" evidence="1">
    <location>
        <begin position="266"/>
        <end position="289"/>
    </location>
</feature>
<dbReference type="Proteomes" id="UP001219525">
    <property type="component" value="Unassembled WGS sequence"/>
</dbReference>
<protein>
    <submittedName>
        <fullName evidence="2">Uncharacterized protein</fullName>
    </submittedName>
</protein>
<feature type="region of interest" description="Disordered" evidence="1">
    <location>
        <begin position="308"/>
        <end position="358"/>
    </location>
</feature>
<accession>A0AAD6VS13</accession>
<feature type="compositionally biased region" description="Basic residues" evidence="1">
    <location>
        <begin position="328"/>
        <end position="340"/>
    </location>
</feature>
<name>A0AAD6VS13_9AGAR</name>
<feature type="compositionally biased region" description="Low complexity" evidence="1">
    <location>
        <begin position="341"/>
        <end position="358"/>
    </location>
</feature>
<proteinExistence type="predicted"/>
<evidence type="ECO:0000256" key="1">
    <source>
        <dbReference type="SAM" id="MobiDB-lite"/>
    </source>
</evidence>
<evidence type="ECO:0000313" key="2">
    <source>
        <dbReference type="EMBL" id="KAJ7220910.1"/>
    </source>
</evidence>
<feature type="compositionally biased region" description="Basic and acidic residues" evidence="1">
    <location>
        <begin position="308"/>
        <end position="319"/>
    </location>
</feature>
<gene>
    <name evidence="2" type="ORF">GGX14DRAFT_676401</name>
</gene>
<sequence>MKHNREQAVQLLDKWTAIMNALPADTRMGVPAASIDLAKITVKRLADGRFYKAMLPGQRGRSEATMTLVGILGDKDLPPVRREQARANKAHLLRQSANVYGFDYGTFEQAVQNIAHIDYKFITSVAEDKMQGVQFDEAEDDKGRPINFRTQYFTVGRHANPDHRVPFEKAVDPHNVLKDIESNTLVHSGDNDVIYLEYKDDRHRVKDPASFRTGDVVEVGFAMVAYRNFSAETGERYKCYLVMRSLTLLDSSVAMEHHIANVSNKRMKAVQSKRGEGAKRMTDDESDEEEIQGARAKFAKMRISAIAKEGERGATRPDDYVAVTHSAPRGRRRRRPHRLRGASPASSATWSSPSFPTD</sequence>
<evidence type="ECO:0000313" key="3">
    <source>
        <dbReference type="Proteomes" id="UP001219525"/>
    </source>
</evidence>